<dbReference type="EMBL" id="VYZN01000023">
    <property type="protein sequence ID" value="KAE9536460.1"/>
    <property type="molecule type" value="Genomic_DNA"/>
</dbReference>
<gene>
    <name evidence="2" type="ORF">AGLY_007249</name>
</gene>
<proteinExistence type="predicted"/>
<keyword evidence="1" id="KW-0812">Transmembrane</keyword>
<name>A0A6G0TRC0_APHGL</name>
<organism evidence="2 3">
    <name type="scientific">Aphis glycines</name>
    <name type="common">Soybean aphid</name>
    <dbReference type="NCBI Taxonomy" id="307491"/>
    <lineage>
        <taxon>Eukaryota</taxon>
        <taxon>Metazoa</taxon>
        <taxon>Ecdysozoa</taxon>
        <taxon>Arthropoda</taxon>
        <taxon>Hexapoda</taxon>
        <taxon>Insecta</taxon>
        <taxon>Pterygota</taxon>
        <taxon>Neoptera</taxon>
        <taxon>Paraneoptera</taxon>
        <taxon>Hemiptera</taxon>
        <taxon>Sternorrhyncha</taxon>
        <taxon>Aphidomorpha</taxon>
        <taxon>Aphidoidea</taxon>
        <taxon>Aphididae</taxon>
        <taxon>Aphidini</taxon>
        <taxon>Aphis</taxon>
        <taxon>Aphis</taxon>
    </lineage>
</organism>
<evidence type="ECO:0000256" key="1">
    <source>
        <dbReference type="SAM" id="Phobius"/>
    </source>
</evidence>
<reference evidence="2 3" key="1">
    <citation type="submission" date="2019-08" db="EMBL/GenBank/DDBJ databases">
        <title>The genome of the soybean aphid Biotype 1, its phylome, world population structure and adaptation to the North American continent.</title>
        <authorList>
            <person name="Giordano R."/>
            <person name="Donthu R.K."/>
            <person name="Hernandez A.G."/>
            <person name="Wright C.L."/>
            <person name="Zimin A.V."/>
        </authorList>
    </citation>
    <scope>NUCLEOTIDE SEQUENCE [LARGE SCALE GENOMIC DNA]</scope>
    <source>
        <tissue evidence="2">Whole aphids</tissue>
    </source>
</reference>
<protein>
    <submittedName>
        <fullName evidence="2">Uncharacterized protein</fullName>
    </submittedName>
</protein>
<comment type="caution">
    <text evidence="2">The sequence shown here is derived from an EMBL/GenBank/DDBJ whole genome shotgun (WGS) entry which is preliminary data.</text>
</comment>
<dbReference type="Proteomes" id="UP000475862">
    <property type="component" value="Unassembled WGS sequence"/>
</dbReference>
<evidence type="ECO:0000313" key="2">
    <source>
        <dbReference type="EMBL" id="KAE9536460.1"/>
    </source>
</evidence>
<keyword evidence="3" id="KW-1185">Reference proteome</keyword>
<feature type="transmembrane region" description="Helical" evidence="1">
    <location>
        <begin position="41"/>
        <end position="58"/>
    </location>
</feature>
<feature type="transmembrane region" description="Helical" evidence="1">
    <location>
        <begin position="12"/>
        <end position="29"/>
    </location>
</feature>
<keyword evidence="1" id="KW-0472">Membrane</keyword>
<dbReference type="AlphaFoldDB" id="A0A6G0TRC0"/>
<accession>A0A6G0TRC0</accession>
<evidence type="ECO:0000313" key="3">
    <source>
        <dbReference type="Proteomes" id="UP000475862"/>
    </source>
</evidence>
<keyword evidence="1" id="KW-1133">Transmembrane helix</keyword>
<sequence>MVKFASLKNVPIIMNIGNCFSYIIYIICIQSTNVNTSRPQHVNMIFVSVYLKIYRIILNRKTSQFDQLYDSMSQLFQAFLNFFYVHHVHSFWQMIVNIKTQTLDLRSTAQTKHLFPNLQMQILVPSSCRLAILPNSSCDAALVKDSKPNMVPHFQPFSQQEYNMVCLHLSCMLWNTSIGGASSTTLKILIVGSAIYFYYTIYEKQWKLFKILCSQSADECRTVEQRNYTFTHSTAYK</sequence>